<dbReference type="InterPro" id="IPR026870">
    <property type="entry name" value="Zinc_ribbon_dom"/>
</dbReference>
<protein>
    <submittedName>
        <fullName evidence="3">Zinc-ribbon domain-containing protein</fullName>
    </submittedName>
</protein>
<evidence type="ECO:0000313" key="3">
    <source>
        <dbReference type="EMBL" id="MBC3901115.1"/>
    </source>
</evidence>
<keyword evidence="1" id="KW-0812">Transmembrane</keyword>
<dbReference type="EMBL" id="WJBE01000021">
    <property type="protein sequence ID" value="MBC3901115.1"/>
    <property type="molecule type" value="Genomic_DNA"/>
</dbReference>
<feature type="transmembrane region" description="Helical" evidence="1">
    <location>
        <begin position="49"/>
        <end position="70"/>
    </location>
</feature>
<evidence type="ECO:0000313" key="4">
    <source>
        <dbReference type="Proteomes" id="UP000622405"/>
    </source>
</evidence>
<dbReference type="Proteomes" id="UP000622405">
    <property type="component" value="Unassembled WGS sequence"/>
</dbReference>
<dbReference type="RefSeq" id="WP_186895194.1">
    <property type="nucleotide sequence ID" value="NZ_WJBE01000021.1"/>
</dbReference>
<gene>
    <name evidence="3" type="ORF">GH811_15975</name>
</gene>
<proteinExistence type="predicted"/>
<dbReference type="Pfam" id="PF13240">
    <property type="entry name" value="Zn_Ribbon_1"/>
    <property type="match status" value="1"/>
</dbReference>
<keyword evidence="4" id="KW-1185">Reference proteome</keyword>
<comment type="caution">
    <text evidence="3">The sequence shown here is derived from an EMBL/GenBank/DDBJ whole genome shotgun (WGS) entry which is preliminary data.</text>
</comment>
<reference evidence="3 4" key="1">
    <citation type="journal article" date="2020" name="mSystems">
        <title>Defining Genomic and Predicted Metabolic Features of the Acetobacterium Genus.</title>
        <authorList>
            <person name="Ross D.E."/>
            <person name="Marshall C.W."/>
            <person name="Gulliver D."/>
            <person name="May H.D."/>
            <person name="Norman R.S."/>
        </authorList>
    </citation>
    <scope>NUCLEOTIDE SEQUENCE [LARGE SCALE GENOMIC DNA]</scope>
    <source>
        <strain evidence="3 4">DSM 4132</strain>
    </source>
</reference>
<keyword evidence="1" id="KW-0472">Membrane</keyword>
<evidence type="ECO:0000259" key="2">
    <source>
        <dbReference type="Pfam" id="PF13240"/>
    </source>
</evidence>
<accession>A0ABR6Z0S0</accession>
<evidence type="ECO:0000256" key="1">
    <source>
        <dbReference type="SAM" id="Phobius"/>
    </source>
</evidence>
<keyword evidence="1" id="KW-1133">Transmembrane helix</keyword>
<feature type="domain" description="Zinc-ribbon" evidence="2">
    <location>
        <begin position="2"/>
        <end position="21"/>
    </location>
</feature>
<sequence>MFCPKCGKENSDQNDFCIYCGVKIDKGKKNTNERKDVLSNLRLLFLKKIFIIGFGSIVVFTVVVCLLFLFKSSPSIEGRYISTYSNSPDIYLDFTNEKYGSYDGTYYGWVSIEDGFYKIRNETLQLYNSDSRMEESYIVYKNYLLDVDSKYEGKVPKGKHFNRPFENKSTINNQVYTYIFKADGTMSFNGQDSGGAMLQGTYERIGDTIKYHLDKYENEYTIVVYKDEIYNSGYHKE</sequence>
<organism evidence="3 4">
    <name type="scientific">Acetobacterium malicum</name>
    <dbReference type="NCBI Taxonomy" id="52692"/>
    <lineage>
        <taxon>Bacteria</taxon>
        <taxon>Bacillati</taxon>
        <taxon>Bacillota</taxon>
        <taxon>Clostridia</taxon>
        <taxon>Eubacteriales</taxon>
        <taxon>Eubacteriaceae</taxon>
        <taxon>Acetobacterium</taxon>
    </lineage>
</organism>
<name>A0ABR6Z0S0_9FIRM</name>